<evidence type="ECO:0000256" key="7">
    <source>
        <dbReference type="SAM" id="MobiDB-lite"/>
    </source>
</evidence>
<evidence type="ECO:0000256" key="3">
    <source>
        <dbReference type="ARBA" id="ARBA00022688"/>
    </source>
</evidence>
<feature type="compositionally biased region" description="Basic residues" evidence="7">
    <location>
        <begin position="223"/>
        <end position="234"/>
    </location>
</feature>
<comment type="pathway">
    <text evidence="1">Cofactor biosynthesis; ubiquinone biosynthesis.</text>
</comment>
<dbReference type="PANTHER" id="PTHR21427">
    <property type="entry name" value="UBIQUINONE BIOSYNTHESIS PROTEIN COQ9, MITOCHONDRIAL"/>
    <property type="match status" value="1"/>
</dbReference>
<dbReference type="NCBIfam" id="TIGR02396">
    <property type="entry name" value="diverge_rpsU"/>
    <property type="match status" value="1"/>
</dbReference>
<dbReference type="RefSeq" id="WP_284374286.1">
    <property type="nucleotide sequence ID" value="NZ_BSNJ01000009.1"/>
</dbReference>
<dbReference type="InterPro" id="IPR012762">
    <property type="entry name" value="Ubiq_biosynth_COQ9"/>
</dbReference>
<evidence type="ECO:0000256" key="1">
    <source>
        <dbReference type="ARBA" id="ARBA00004749"/>
    </source>
</evidence>
<dbReference type="Pfam" id="PF08511">
    <property type="entry name" value="COQ9"/>
    <property type="match status" value="1"/>
</dbReference>
<keyword evidence="5" id="KW-0446">Lipid-binding</keyword>
<name>A0ABQ5V3N1_9PROT</name>
<evidence type="ECO:0000256" key="5">
    <source>
        <dbReference type="ARBA" id="ARBA00023121"/>
    </source>
</evidence>
<reference evidence="9" key="2">
    <citation type="submission" date="2023-01" db="EMBL/GenBank/DDBJ databases">
        <title>Draft genome sequence of Algimonas porphyrae strain NBRC 108216.</title>
        <authorList>
            <person name="Sun Q."/>
            <person name="Mori K."/>
        </authorList>
    </citation>
    <scope>NUCLEOTIDE SEQUENCE</scope>
    <source>
        <strain evidence="9">NBRC 108216</strain>
    </source>
</reference>
<evidence type="ECO:0000256" key="2">
    <source>
        <dbReference type="ARBA" id="ARBA00010766"/>
    </source>
</evidence>
<feature type="domain" description="COQ9 C-terminal" evidence="8">
    <location>
        <begin position="118"/>
        <end position="188"/>
    </location>
</feature>
<feature type="region of interest" description="Disordered" evidence="7">
    <location>
        <begin position="214"/>
        <end position="234"/>
    </location>
</feature>
<comment type="similarity">
    <text evidence="2">Belongs to the COQ9 family.</text>
</comment>
<dbReference type="Gene3D" id="1.10.357.10">
    <property type="entry name" value="Tetracycline Repressor, domain 2"/>
    <property type="match status" value="1"/>
</dbReference>
<evidence type="ECO:0000259" key="8">
    <source>
        <dbReference type="Pfam" id="PF08511"/>
    </source>
</evidence>
<evidence type="ECO:0000313" key="9">
    <source>
        <dbReference type="EMBL" id="GLQ22063.1"/>
    </source>
</evidence>
<sequence length="234" mass="25667">MPDMTPDQAKAAILQAALRDAAFDGWTDVMLAKAAERAGLPQGAETLYFPDGVISIIAHWSEQMDAAARDRIEAFDLASLKIRERVTQAVIIRLSEIGRHEEAARRAQARLSLPDGIATGAKITWAAADMIWRAIGDTSTDGNFYSKRAVLSAVLSSTAPVWLSDGLPDKPDARAFLDRRIENVMQFEKAKAQVQRVTRNMPNPAEVLGRMRYGGAAGGLPTRRQKRRIRRGGT</sequence>
<keyword evidence="10" id="KW-1185">Reference proteome</keyword>
<accession>A0ABQ5V3N1</accession>
<reference evidence="9" key="1">
    <citation type="journal article" date="2014" name="Int. J. Syst. Evol. Microbiol.">
        <title>Complete genome of a new Firmicutes species belonging to the dominant human colonic microbiota ('Ruminococcus bicirculans') reveals two chromosomes and a selective capacity to utilize plant glucans.</title>
        <authorList>
            <consortium name="NISC Comparative Sequencing Program"/>
            <person name="Wegmann U."/>
            <person name="Louis P."/>
            <person name="Goesmann A."/>
            <person name="Henrissat B."/>
            <person name="Duncan S.H."/>
            <person name="Flint H.J."/>
        </authorList>
    </citation>
    <scope>NUCLEOTIDE SEQUENCE</scope>
    <source>
        <strain evidence="9">NBRC 108216</strain>
    </source>
</reference>
<comment type="caution">
    <text evidence="9">The sequence shown here is derived from an EMBL/GenBank/DDBJ whole genome shotgun (WGS) entry which is preliminary data.</text>
</comment>
<protein>
    <recommendedName>
        <fullName evidence="8">COQ9 C-terminal domain-containing protein</fullName>
    </recommendedName>
</protein>
<dbReference type="InterPro" id="IPR013718">
    <property type="entry name" value="COQ9_C"/>
</dbReference>
<dbReference type="EMBL" id="BSNJ01000009">
    <property type="protein sequence ID" value="GLQ22063.1"/>
    <property type="molecule type" value="Genomic_DNA"/>
</dbReference>
<comment type="function">
    <text evidence="6">Membrane-associated protein that warps the membrane surface to access and bind aromatic isoprenes with high specificity, including ubiquinone (CoQ) isoprene intermediates and presents them directly to COQ7, therefore facilitating the COQ7-mediated hydroxylase step. Participates in the biosynthesis of coenzyme Q, also named ubiquinone, an essential lipid-soluble electron transporter for aerobic cellular respiration.</text>
</comment>
<dbReference type="PANTHER" id="PTHR21427:SF19">
    <property type="entry name" value="UBIQUINONE BIOSYNTHESIS PROTEIN COQ9, MITOCHONDRIAL"/>
    <property type="match status" value="1"/>
</dbReference>
<keyword evidence="3" id="KW-0831">Ubiquinone biosynthesis</keyword>
<proteinExistence type="inferred from homology"/>
<dbReference type="Proteomes" id="UP001161390">
    <property type="component" value="Unassembled WGS sequence"/>
</dbReference>
<gene>
    <name evidence="9" type="ORF">GCM10007854_30180</name>
</gene>
<evidence type="ECO:0000256" key="6">
    <source>
        <dbReference type="ARBA" id="ARBA00058104"/>
    </source>
</evidence>
<evidence type="ECO:0000256" key="4">
    <source>
        <dbReference type="ARBA" id="ARBA00022946"/>
    </source>
</evidence>
<evidence type="ECO:0000313" key="10">
    <source>
        <dbReference type="Proteomes" id="UP001161390"/>
    </source>
</evidence>
<keyword evidence="4" id="KW-0809">Transit peptide</keyword>
<organism evidence="9 10">
    <name type="scientific">Algimonas porphyrae</name>
    <dbReference type="NCBI Taxonomy" id="1128113"/>
    <lineage>
        <taxon>Bacteria</taxon>
        <taxon>Pseudomonadati</taxon>
        <taxon>Pseudomonadota</taxon>
        <taxon>Alphaproteobacteria</taxon>
        <taxon>Maricaulales</taxon>
        <taxon>Robiginitomaculaceae</taxon>
        <taxon>Algimonas</taxon>
    </lineage>
</organism>